<feature type="binding site" evidence="8">
    <location>
        <position position="78"/>
    </location>
    <ligand>
        <name>Na(+)</name>
        <dbReference type="ChEBI" id="CHEBI:29101"/>
        <label>1</label>
    </ligand>
</feature>
<keyword evidence="8" id="KW-0479">Metal-binding</keyword>
<evidence type="ECO:0000256" key="6">
    <source>
        <dbReference type="ARBA" id="ARBA00022989"/>
    </source>
</evidence>
<evidence type="ECO:0000256" key="3">
    <source>
        <dbReference type="ARBA" id="ARBA00022448"/>
    </source>
</evidence>
<keyword evidence="8" id="KW-0915">Sodium</keyword>
<dbReference type="InterPro" id="IPR037272">
    <property type="entry name" value="SNS_sf"/>
</dbReference>
<dbReference type="GO" id="GO:0015375">
    <property type="term" value="F:glycine:sodium symporter activity"/>
    <property type="evidence" value="ECO:0007669"/>
    <property type="project" value="TreeGrafter"/>
</dbReference>
<feature type="transmembrane region" description="Helical" evidence="9">
    <location>
        <begin position="604"/>
        <end position="625"/>
    </location>
</feature>
<dbReference type="Pfam" id="PF00232">
    <property type="entry name" value="Glyco_hydro_1"/>
    <property type="match status" value="1"/>
</dbReference>
<dbReference type="GO" id="GO:0004553">
    <property type="term" value="F:hydrolase activity, hydrolyzing O-glycosyl compounds"/>
    <property type="evidence" value="ECO:0007669"/>
    <property type="project" value="InterPro"/>
</dbReference>
<feature type="transmembrane region" description="Helical" evidence="9">
    <location>
        <begin position="558"/>
        <end position="578"/>
    </location>
</feature>
<evidence type="ECO:0000256" key="2">
    <source>
        <dbReference type="ARBA" id="ARBA00006459"/>
    </source>
</evidence>
<feature type="transmembrane region" description="Helical" evidence="9">
    <location>
        <begin position="345"/>
        <end position="369"/>
    </location>
</feature>
<feature type="transmembrane region" description="Helical" evidence="9">
    <location>
        <begin position="637"/>
        <end position="657"/>
    </location>
</feature>
<dbReference type="InterPro" id="IPR000175">
    <property type="entry name" value="Na/ntran_symport"/>
</dbReference>
<feature type="binding site" evidence="8">
    <location>
        <position position="73"/>
    </location>
    <ligand>
        <name>Na(+)</name>
        <dbReference type="ChEBI" id="CHEBI:29101"/>
        <label>1</label>
    </ligand>
</feature>
<feature type="transmembrane region" description="Helical" evidence="9">
    <location>
        <begin position="699"/>
        <end position="718"/>
    </location>
</feature>
<dbReference type="SUPFAM" id="SSF51445">
    <property type="entry name" value="(Trans)glycosidases"/>
    <property type="match status" value="1"/>
</dbReference>
<keyword evidence="6 9" id="KW-1133">Transmembrane helix</keyword>
<proteinExistence type="inferred from homology"/>
<evidence type="ECO:0000313" key="11">
    <source>
        <dbReference type="Proteomes" id="UP001153709"/>
    </source>
</evidence>
<name>A0A9N9T4V8_DIABA</name>
<keyword evidence="11" id="KW-1185">Reference proteome</keyword>
<evidence type="ECO:0000256" key="9">
    <source>
        <dbReference type="SAM" id="Phobius"/>
    </source>
</evidence>
<feature type="transmembrane region" description="Helical" evidence="9">
    <location>
        <begin position="92"/>
        <end position="112"/>
    </location>
</feature>
<feature type="transmembrane region" description="Helical" evidence="9">
    <location>
        <begin position="278"/>
        <end position="301"/>
    </location>
</feature>
<dbReference type="InterPro" id="IPR001360">
    <property type="entry name" value="Glyco_hydro_1"/>
</dbReference>
<evidence type="ECO:0000256" key="8">
    <source>
        <dbReference type="PIRSR" id="PIRSR600175-1"/>
    </source>
</evidence>
<keyword evidence="3" id="KW-0813">Transport</keyword>
<dbReference type="SUPFAM" id="SSF161070">
    <property type="entry name" value="SNF-like"/>
    <property type="match status" value="2"/>
</dbReference>
<feature type="transmembrane region" description="Helical" evidence="9">
    <location>
        <begin position="414"/>
        <end position="436"/>
    </location>
</feature>
<keyword evidence="4 9" id="KW-0812">Transmembrane</keyword>
<dbReference type="GO" id="GO:0005886">
    <property type="term" value="C:plasma membrane"/>
    <property type="evidence" value="ECO:0007669"/>
    <property type="project" value="TreeGrafter"/>
</dbReference>
<dbReference type="AlphaFoldDB" id="A0A9N9T4V8"/>
<keyword evidence="5" id="KW-0769">Symport</keyword>
<dbReference type="EMBL" id="OU898283">
    <property type="protein sequence ID" value="CAG9838826.1"/>
    <property type="molecule type" value="Genomic_DNA"/>
</dbReference>
<evidence type="ECO:0000256" key="4">
    <source>
        <dbReference type="ARBA" id="ARBA00022692"/>
    </source>
</evidence>
<feature type="transmembrane region" description="Helical" evidence="9">
    <location>
        <begin position="211"/>
        <end position="231"/>
    </location>
</feature>
<dbReference type="Gene3D" id="3.20.20.80">
    <property type="entry name" value="Glycosidases"/>
    <property type="match status" value="1"/>
</dbReference>
<dbReference type="GO" id="GO:0005975">
    <property type="term" value="P:carbohydrate metabolic process"/>
    <property type="evidence" value="ECO:0007669"/>
    <property type="project" value="InterPro"/>
</dbReference>
<dbReference type="Pfam" id="PF00209">
    <property type="entry name" value="SNF"/>
    <property type="match status" value="2"/>
</dbReference>
<evidence type="ECO:0000256" key="1">
    <source>
        <dbReference type="ARBA" id="ARBA00004141"/>
    </source>
</evidence>
<dbReference type="Proteomes" id="UP001153709">
    <property type="component" value="Chromosome 8"/>
</dbReference>
<evidence type="ECO:0000256" key="7">
    <source>
        <dbReference type="ARBA" id="ARBA00023136"/>
    </source>
</evidence>
<feature type="transmembrane region" description="Helical" evidence="9">
    <location>
        <begin position="381"/>
        <end position="402"/>
    </location>
</feature>
<feature type="transmembrane region" description="Helical" evidence="9">
    <location>
        <begin position="59"/>
        <end position="80"/>
    </location>
</feature>
<dbReference type="GO" id="GO:0046872">
    <property type="term" value="F:metal ion binding"/>
    <property type="evidence" value="ECO:0007669"/>
    <property type="project" value="UniProtKB-KW"/>
</dbReference>
<dbReference type="PROSITE" id="PS50267">
    <property type="entry name" value="NA_NEUROTRAN_SYMP_3"/>
    <property type="match status" value="1"/>
</dbReference>
<dbReference type="PRINTS" id="PR00176">
    <property type="entry name" value="NANEUSMPORT"/>
</dbReference>
<protein>
    <submittedName>
        <fullName evidence="10">Uncharacterized protein</fullName>
    </submittedName>
</protein>
<gene>
    <name evidence="10" type="ORF">DIABBA_LOCUS11659</name>
</gene>
<keyword evidence="7 9" id="KW-0472">Membrane</keyword>
<dbReference type="InterPro" id="IPR017853">
    <property type="entry name" value="GH"/>
</dbReference>
<reference evidence="10" key="1">
    <citation type="submission" date="2022-01" db="EMBL/GenBank/DDBJ databases">
        <authorList>
            <person name="King R."/>
        </authorList>
    </citation>
    <scope>NUCLEOTIDE SEQUENCE</scope>
</reference>
<organism evidence="10 11">
    <name type="scientific">Diabrotica balteata</name>
    <name type="common">Banded cucumber beetle</name>
    <dbReference type="NCBI Taxonomy" id="107213"/>
    <lineage>
        <taxon>Eukaryota</taxon>
        <taxon>Metazoa</taxon>
        <taxon>Ecdysozoa</taxon>
        <taxon>Arthropoda</taxon>
        <taxon>Hexapoda</taxon>
        <taxon>Insecta</taxon>
        <taxon>Pterygota</taxon>
        <taxon>Neoptera</taxon>
        <taxon>Endopterygota</taxon>
        <taxon>Coleoptera</taxon>
        <taxon>Polyphaga</taxon>
        <taxon>Cucujiformia</taxon>
        <taxon>Chrysomeloidea</taxon>
        <taxon>Chrysomelidae</taxon>
        <taxon>Galerucinae</taxon>
        <taxon>Diabroticina</taxon>
        <taxon>Diabroticites</taxon>
        <taxon>Diabrotica</taxon>
    </lineage>
</organism>
<dbReference type="PANTHER" id="PTHR11616">
    <property type="entry name" value="SODIUM/CHLORIDE DEPENDENT TRANSPORTER"/>
    <property type="match status" value="1"/>
</dbReference>
<feature type="transmembrane region" description="Helical" evidence="9">
    <location>
        <begin position="238"/>
        <end position="258"/>
    </location>
</feature>
<dbReference type="OrthoDB" id="6581954at2759"/>
<evidence type="ECO:0000256" key="5">
    <source>
        <dbReference type="ARBA" id="ARBA00022847"/>
    </source>
</evidence>
<sequence length="885" mass="100590">MYREYENGKFMNFHYNSPRPPEYLKKFTTVNMLTYRLKAILRNLEIWQTTFKSTSCQTMMYYISTTLCTMSMALGLGNLYRLPQTTMIRGGLPFLIAHLILTIFIGLPLLFLELGIGQLAQEGFIKSWRVVPFFRGIGYVKFLAGYMLSIYYPLYMGISLYFVIWIAKGSIPLAECSSGVKITEDGYSHYGKDGQKCLRSTFLKSAFEDPYWFGIFASILFAIWAITALLTISKTKSFIRSLVLLIFPTLACLIALFVKSMMYDSELIYFYTKATGVYWKVLMTAIGYCTINIIFGIGSTIISQSLAHHTNVNITANKDDIAELMLVSVIYDIGSASTAADKKLWIIVIFTLFILSGFITMATMTYTLLKAITVGSRARLSWWQASILLSASGFIFGCAILLKEDFDIVHLLDHYIVGNLILITAILEVLTLLAFYGTVSLTNAADWVVPKTSSIEDKEAAERHLQFRGITWGIRPFISWIRKNFNNVSIMITENGKGSTDAGLQDHYRIDFMQKIFSSIRDSMEIDNATVLGYTFWSLYDGFEVQYGYKTISKTKSFIRSLVLLIFPTLACLIALFVKSMMYDSELIYFYTKADWSLLESANVWYYAAIQVFFSSTVGFGSFVTNAGIIYNKVNPFWTAIGYCTINIIFGIGSTIISQSLAHHTNVNITANKDDIAEVMLVSVIYDIGSASTAADKKLWIIVIFTLFILSGFITMRFKTSFKPSKNWGPKDPISRHNWVQWNSKAQSGERDFTLKRKGTKDYTKSIKRTKKLAVAEAFKEKEEKLEKQSTNTSNGTNIYSELNESNNIHKKPHQNERPPYRVVSLSDANFIQFNGRKNPLARREVVSMPDEYGTFRRGPYVIEDEQVDHVCFRKISDHEDATEL</sequence>
<comment type="subcellular location">
    <subcellularLocation>
        <location evidence="1">Membrane</location>
        <topology evidence="1">Multi-pass membrane protein</topology>
    </subcellularLocation>
</comment>
<comment type="similarity">
    <text evidence="2">Belongs to the sodium:neurotransmitter symporter (SNF) (TC 2.A.22) family.</text>
</comment>
<dbReference type="PANTHER" id="PTHR11616:SF240">
    <property type="entry name" value="BLOATED TUBULES, ISOFORM B-RELATED"/>
    <property type="match status" value="1"/>
</dbReference>
<evidence type="ECO:0000313" key="10">
    <source>
        <dbReference type="EMBL" id="CAG9838826.1"/>
    </source>
</evidence>
<accession>A0A9N9T4V8</accession>